<evidence type="ECO:0000256" key="1">
    <source>
        <dbReference type="ARBA" id="ARBA00023015"/>
    </source>
</evidence>
<dbReference type="Gene3D" id="1.10.357.10">
    <property type="entry name" value="Tetracycline Repressor, domain 2"/>
    <property type="match status" value="1"/>
</dbReference>
<proteinExistence type="predicted"/>
<keyword evidence="2 4" id="KW-0238">DNA-binding</keyword>
<gene>
    <name evidence="6" type="ORF">WIS52_31145</name>
</gene>
<feature type="domain" description="HTH tetR-type" evidence="5">
    <location>
        <begin position="13"/>
        <end position="73"/>
    </location>
</feature>
<dbReference type="PROSITE" id="PS50977">
    <property type="entry name" value="HTH_TETR_2"/>
    <property type="match status" value="1"/>
</dbReference>
<comment type="caution">
    <text evidence="6">The sequence shown here is derived from an EMBL/GenBank/DDBJ whole genome shotgun (WGS) entry which is preliminary data.</text>
</comment>
<name>A0ABV1KLJ2_9PSEU</name>
<evidence type="ECO:0000256" key="2">
    <source>
        <dbReference type="ARBA" id="ARBA00023125"/>
    </source>
</evidence>
<keyword evidence="7" id="KW-1185">Reference proteome</keyword>
<evidence type="ECO:0000259" key="5">
    <source>
        <dbReference type="PROSITE" id="PS50977"/>
    </source>
</evidence>
<evidence type="ECO:0000256" key="3">
    <source>
        <dbReference type="ARBA" id="ARBA00023163"/>
    </source>
</evidence>
<dbReference type="InterPro" id="IPR001647">
    <property type="entry name" value="HTH_TetR"/>
</dbReference>
<dbReference type="EMBL" id="JBEDNQ010000019">
    <property type="protein sequence ID" value="MEQ3554944.1"/>
    <property type="molecule type" value="Genomic_DNA"/>
</dbReference>
<dbReference type="Pfam" id="PF00440">
    <property type="entry name" value="TetR_N"/>
    <property type="match status" value="1"/>
</dbReference>
<dbReference type="RefSeq" id="WP_349302016.1">
    <property type="nucleotide sequence ID" value="NZ_JBEDNQ010000019.1"/>
</dbReference>
<keyword evidence="3" id="KW-0804">Transcription</keyword>
<protein>
    <submittedName>
        <fullName evidence="6">TetR/AcrR family transcriptional regulator</fullName>
    </submittedName>
</protein>
<dbReference type="PRINTS" id="PR00455">
    <property type="entry name" value="HTHTETR"/>
</dbReference>
<dbReference type="PANTHER" id="PTHR30055:SF234">
    <property type="entry name" value="HTH-TYPE TRANSCRIPTIONAL REGULATOR BETI"/>
    <property type="match status" value="1"/>
</dbReference>
<keyword evidence="1" id="KW-0805">Transcription regulation</keyword>
<organism evidence="6 7">
    <name type="scientific">Pseudonocardia nematodicida</name>
    <dbReference type="NCBI Taxonomy" id="1206997"/>
    <lineage>
        <taxon>Bacteria</taxon>
        <taxon>Bacillati</taxon>
        <taxon>Actinomycetota</taxon>
        <taxon>Actinomycetes</taxon>
        <taxon>Pseudonocardiales</taxon>
        <taxon>Pseudonocardiaceae</taxon>
        <taxon>Pseudonocardia</taxon>
    </lineage>
</organism>
<reference evidence="6 7" key="1">
    <citation type="submission" date="2024-03" db="EMBL/GenBank/DDBJ databases">
        <title>Draft genome sequence of Pseudonocardia nematodicida JCM 31783.</title>
        <authorList>
            <person name="Butdee W."/>
            <person name="Duangmal K."/>
        </authorList>
    </citation>
    <scope>NUCLEOTIDE SEQUENCE [LARGE SCALE GENOMIC DNA]</scope>
    <source>
        <strain evidence="6 7">JCM 31783</strain>
    </source>
</reference>
<dbReference type="PANTHER" id="PTHR30055">
    <property type="entry name" value="HTH-TYPE TRANSCRIPTIONAL REGULATOR RUTR"/>
    <property type="match status" value="1"/>
</dbReference>
<feature type="DNA-binding region" description="H-T-H motif" evidence="4">
    <location>
        <begin position="36"/>
        <end position="55"/>
    </location>
</feature>
<dbReference type="InterPro" id="IPR009057">
    <property type="entry name" value="Homeodomain-like_sf"/>
</dbReference>
<dbReference type="Proteomes" id="UP001494902">
    <property type="component" value="Unassembled WGS sequence"/>
</dbReference>
<dbReference type="InterPro" id="IPR050109">
    <property type="entry name" value="HTH-type_TetR-like_transc_reg"/>
</dbReference>
<sequence length="191" mass="19867">MAGRGQRNENAPGSARDRVLDAYETLLIEQGPGGATLDAVAASAEVSKGGLLYHFNSKESLVAGLLERLRDRSARDAALMRADPAGAVAYYLRTSVPGGGSPVGLTRTYLATLRIADGSGPGEAARETLATVDADGLAALREEITDPVLAWLVQLVGDGLYLRTLTGAPLTGGVSPDELHDALRTILADRS</sequence>
<accession>A0ABV1KLJ2</accession>
<evidence type="ECO:0000313" key="6">
    <source>
        <dbReference type="EMBL" id="MEQ3554944.1"/>
    </source>
</evidence>
<evidence type="ECO:0000313" key="7">
    <source>
        <dbReference type="Proteomes" id="UP001494902"/>
    </source>
</evidence>
<dbReference type="SUPFAM" id="SSF46689">
    <property type="entry name" value="Homeodomain-like"/>
    <property type="match status" value="1"/>
</dbReference>
<evidence type="ECO:0000256" key="4">
    <source>
        <dbReference type="PROSITE-ProRule" id="PRU00335"/>
    </source>
</evidence>